<feature type="transmembrane region" description="Helical" evidence="5">
    <location>
        <begin position="65"/>
        <end position="86"/>
    </location>
</feature>
<feature type="transmembrane region" description="Helical" evidence="5">
    <location>
        <begin position="117"/>
        <end position="138"/>
    </location>
</feature>
<evidence type="ECO:0000256" key="3">
    <source>
        <dbReference type="ARBA" id="ARBA00022989"/>
    </source>
</evidence>
<keyword evidence="3 5" id="KW-1133">Transmembrane helix</keyword>
<organism evidence="7 8">
    <name type="scientific">Joostella atrarenae</name>
    <dbReference type="NCBI Taxonomy" id="679257"/>
    <lineage>
        <taxon>Bacteria</taxon>
        <taxon>Pseudomonadati</taxon>
        <taxon>Bacteroidota</taxon>
        <taxon>Flavobacteriia</taxon>
        <taxon>Flavobacteriales</taxon>
        <taxon>Flavobacteriaceae</taxon>
        <taxon>Joostella</taxon>
    </lineage>
</organism>
<sequence length="247" mass="28391">MSELQINTTQNVNIMFTPASVGERILAYATDFLIKIAYVSTIGYFIFYLTGLWDYMRSLDDWSQMALIILFLLPVIFYTLLFESLLEGQTIGKRVFKIKVVKIDGYQASFSDYVVRWLFRVIDINMMSGIVALISIIVSNKSQRLGDITAGTSVITLKDKVTMNQTILMDLAEDYKPTYPLVIKLSDNDARIIKDTYETARKASDHKTMQKLKDRIEKVTGIESVHNNTHAFVKTVLKDYNYYTQHM</sequence>
<dbReference type="EMBL" id="JAETXX010000005">
    <property type="protein sequence ID" value="MCF8715025.1"/>
    <property type="molecule type" value="Genomic_DNA"/>
</dbReference>
<protein>
    <submittedName>
        <fullName evidence="7">RDD family protein</fullName>
    </submittedName>
</protein>
<comment type="caution">
    <text evidence="7">The sequence shown here is derived from an EMBL/GenBank/DDBJ whole genome shotgun (WGS) entry which is preliminary data.</text>
</comment>
<comment type="subcellular location">
    <subcellularLocation>
        <location evidence="1">Membrane</location>
        <topology evidence="1">Multi-pass membrane protein</topology>
    </subcellularLocation>
</comment>
<evidence type="ECO:0000256" key="2">
    <source>
        <dbReference type="ARBA" id="ARBA00022692"/>
    </source>
</evidence>
<dbReference type="Pfam" id="PF06271">
    <property type="entry name" value="RDD"/>
    <property type="match status" value="1"/>
</dbReference>
<name>A0ABS9J3N4_9FLAO</name>
<dbReference type="PANTHER" id="PTHR38480:SF1">
    <property type="entry name" value="SLR0254 PROTEIN"/>
    <property type="match status" value="1"/>
</dbReference>
<feature type="transmembrane region" description="Helical" evidence="5">
    <location>
        <begin position="32"/>
        <end position="53"/>
    </location>
</feature>
<dbReference type="RefSeq" id="WP_236958991.1">
    <property type="nucleotide sequence ID" value="NZ_JAETXX010000005.1"/>
</dbReference>
<dbReference type="Proteomes" id="UP000829517">
    <property type="component" value="Unassembled WGS sequence"/>
</dbReference>
<gene>
    <name evidence="7" type="ORF">JM658_09340</name>
</gene>
<evidence type="ECO:0000313" key="7">
    <source>
        <dbReference type="EMBL" id="MCF8715025.1"/>
    </source>
</evidence>
<proteinExistence type="predicted"/>
<evidence type="ECO:0000256" key="4">
    <source>
        <dbReference type="ARBA" id="ARBA00023136"/>
    </source>
</evidence>
<dbReference type="PANTHER" id="PTHR38480">
    <property type="entry name" value="SLR0254 PROTEIN"/>
    <property type="match status" value="1"/>
</dbReference>
<dbReference type="InterPro" id="IPR010432">
    <property type="entry name" value="RDD"/>
</dbReference>
<evidence type="ECO:0000256" key="5">
    <source>
        <dbReference type="SAM" id="Phobius"/>
    </source>
</evidence>
<evidence type="ECO:0000259" key="6">
    <source>
        <dbReference type="Pfam" id="PF06271"/>
    </source>
</evidence>
<evidence type="ECO:0000313" key="8">
    <source>
        <dbReference type="Proteomes" id="UP000829517"/>
    </source>
</evidence>
<evidence type="ECO:0000256" key="1">
    <source>
        <dbReference type="ARBA" id="ARBA00004141"/>
    </source>
</evidence>
<accession>A0ABS9J3N4</accession>
<keyword evidence="8" id="KW-1185">Reference proteome</keyword>
<keyword evidence="2 5" id="KW-0812">Transmembrane</keyword>
<keyword evidence="4 5" id="KW-0472">Membrane</keyword>
<reference evidence="7 8" key="1">
    <citation type="submission" date="2021-01" db="EMBL/GenBank/DDBJ databases">
        <title>Genome sequencing of Joostella atrarenae M1-2 (= KCTC 23194).</title>
        <authorList>
            <person name="Zakaria M.R."/>
            <person name="Lam M.Q."/>
            <person name="Chong C.S."/>
        </authorList>
    </citation>
    <scope>NUCLEOTIDE SEQUENCE [LARGE SCALE GENOMIC DNA]</scope>
    <source>
        <strain evidence="7 8">M1-2</strain>
    </source>
</reference>
<feature type="domain" description="RDD" evidence="6">
    <location>
        <begin position="19"/>
        <end position="151"/>
    </location>
</feature>